<accession>A0ABD5MD20</accession>
<organism evidence="3 4">
    <name type="scientific">Halobellus rubicundus</name>
    <dbReference type="NCBI Taxonomy" id="2996466"/>
    <lineage>
        <taxon>Archaea</taxon>
        <taxon>Methanobacteriati</taxon>
        <taxon>Methanobacteriota</taxon>
        <taxon>Stenosarchaea group</taxon>
        <taxon>Halobacteria</taxon>
        <taxon>Halobacteriales</taxon>
        <taxon>Haloferacaceae</taxon>
        <taxon>Halobellus</taxon>
    </lineage>
</organism>
<dbReference type="Pfam" id="PF26452">
    <property type="entry name" value="DUF8131"/>
    <property type="match status" value="1"/>
</dbReference>
<keyword evidence="1" id="KW-0812">Transmembrane</keyword>
<feature type="domain" description="DUF8131" evidence="2">
    <location>
        <begin position="1"/>
        <end position="52"/>
    </location>
</feature>
<evidence type="ECO:0000256" key="1">
    <source>
        <dbReference type="SAM" id="Phobius"/>
    </source>
</evidence>
<comment type="caution">
    <text evidence="3">The sequence shown here is derived from an EMBL/GenBank/DDBJ whole genome shotgun (WGS) entry which is preliminary data.</text>
</comment>
<sequence length="60" mass="6231">MNLGPQFVAAVLLLALVPVAAFALAQTGMAAVALVNVLLIFGCLYYVLSVRDEPLSPVGE</sequence>
<keyword evidence="4" id="KW-1185">Reference proteome</keyword>
<protein>
    <recommendedName>
        <fullName evidence="2">DUF8131 domain-containing protein</fullName>
    </recommendedName>
</protein>
<evidence type="ECO:0000313" key="3">
    <source>
        <dbReference type="EMBL" id="MFA1611187.1"/>
    </source>
</evidence>
<keyword evidence="1" id="KW-1133">Transmembrane helix</keyword>
<dbReference type="InterPro" id="IPR058444">
    <property type="entry name" value="DUF8131"/>
</dbReference>
<name>A0ABD5MD20_9EURY</name>
<dbReference type="RefSeq" id="WP_372389290.1">
    <property type="nucleotide sequence ID" value="NZ_JBGNYA010000001.1"/>
</dbReference>
<evidence type="ECO:0000259" key="2">
    <source>
        <dbReference type="Pfam" id="PF26452"/>
    </source>
</evidence>
<gene>
    <name evidence="3" type="ORF">OS889_09235</name>
</gene>
<dbReference type="AlphaFoldDB" id="A0ABD5MD20"/>
<evidence type="ECO:0000313" key="4">
    <source>
        <dbReference type="Proteomes" id="UP001570511"/>
    </source>
</evidence>
<keyword evidence="1" id="KW-0472">Membrane</keyword>
<dbReference type="EMBL" id="JBGNYA010000001">
    <property type="protein sequence ID" value="MFA1611187.1"/>
    <property type="molecule type" value="Genomic_DNA"/>
</dbReference>
<proteinExistence type="predicted"/>
<dbReference type="Proteomes" id="UP001570511">
    <property type="component" value="Unassembled WGS sequence"/>
</dbReference>
<feature type="transmembrane region" description="Helical" evidence="1">
    <location>
        <begin position="31"/>
        <end position="48"/>
    </location>
</feature>
<reference evidence="3 4" key="1">
    <citation type="submission" date="2024-08" db="EMBL/GenBank/DDBJ databases">
        <title>Halobellus sp. MBLA0158 whole genome sequence.</title>
        <authorList>
            <person name="Hwang C.Y."/>
            <person name="Cho E.-S."/>
            <person name="Seo M.-J."/>
        </authorList>
    </citation>
    <scope>NUCLEOTIDE SEQUENCE [LARGE SCALE GENOMIC DNA]</scope>
    <source>
        <strain evidence="3 4">MBLA0158</strain>
    </source>
</reference>